<evidence type="ECO:0000256" key="1">
    <source>
        <dbReference type="ARBA" id="ARBA00022737"/>
    </source>
</evidence>
<dbReference type="PANTHER" id="PTHR44858">
    <property type="entry name" value="TETRATRICOPEPTIDE REPEAT PROTEIN 6"/>
    <property type="match status" value="1"/>
</dbReference>
<evidence type="ECO:0000256" key="2">
    <source>
        <dbReference type="ARBA" id="ARBA00022803"/>
    </source>
</evidence>
<dbReference type="SUPFAM" id="SSF48452">
    <property type="entry name" value="TPR-like"/>
    <property type="match status" value="2"/>
</dbReference>
<evidence type="ECO:0000313" key="4">
    <source>
        <dbReference type="EMBL" id="MCL9809406.1"/>
    </source>
</evidence>
<organism evidence="4 5">
    <name type="scientific">Flavobacterium luminosum</name>
    <dbReference type="NCBI Taxonomy" id="2949086"/>
    <lineage>
        <taxon>Bacteria</taxon>
        <taxon>Pseudomonadati</taxon>
        <taxon>Bacteroidota</taxon>
        <taxon>Flavobacteriia</taxon>
        <taxon>Flavobacteriales</taxon>
        <taxon>Flavobacteriaceae</taxon>
        <taxon>Flavobacterium</taxon>
    </lineage>
</organism>
<reference evidence="4 5" key="1">
    <citation type="submission" date="2022-05" db="EMBL/GenBank/DDBJ databases">
        <title>Flavobacterium sp., isolated from activated sludge.</title>
        <authorList>
            <person name="Ran Q."/>
        </authorList>
    </citation>
    <scope>NUCLEOTIDE SEQUENCE [LARGE SCALE GENOMIC DNA]</scope>
    <source>
        <strain evidence="4 5">HXWNR70</strain>
    </source>
</reference>
<feature type="chain" id="PRO_5045916156" evidence="3">
    <location>
        <begin position="21"/>
        <end position="562"/>
    </location>
</feature>
<sequence length="562" mass="62628">MNKFKFFSVALLALGSSAFAQDIASAKKAIDAEQYEKAKSILKSIIKTTPENGRAAFLLGKVYLKQNAQDSAKIAFLNGLEAKEGGVFNYIGLGQIDLDKGNEQAAQFNFDQATAGMRKKDIEQFVYIGQAYTNSDKPNYKKAIEVLNKAKAVNINDAATLISLGDAYTGDKNQNEAYASYRNAFDADNTLVRAKMQQGVLLKNAKAFNEAKNALEEVAKANPSYGPVYRELAETYFGWSTFDKANSAEYKKKALENYEKYMSLTDYSLSSKLRRMDFLYVTKEFDALEKETEELKKSGNVDPKVLLFSGYIAYEKGNYQMAIADLEKYVATPNARPFARAFMYLGLSQQKLAFTPAANPNDKPVVDRAKFDASIENFKKAAEIDKTQLIELSDLGKSLFEKKMYVEAAAVCEVALLNTESKNKLYDNFFLGYSLYFNNYDKDAKDMSVEELQKADKAFENVATASPTTQDAHLYRARVNSLLTDPLAAEQMAKSYEEYTKVVTTKGPETVEKNKAKMVEAYNNLAKYFGKTDKVKASEFVTKALALDPADADALTLKNALK</sequence>
<accession>A0ABT0TPH9</accession>
<dbReference type="PANTHER" id="PTHR44858:SF1">
    <property type="entry name" value="UDP-N-ACETYLGLUCOSAMINE--PEPTIDE N-ACETYLGLUCOSAMINYLTRANSFERASE SPINDLY-RELATED"/>
    <property type="match status" value="1"/>
</dbReference>
<evidence type="ECO:0000256" key="3">
    <source>
        <dbReference type="SAM" id="SignalP"/>
    </source>
</evidence>
<dbReference type="Proteomes" id="UP001317191">
    <property type="component" value="Unassembled WGS sequence"/>
</dbReference>
<dbReference type="SMART" id="SM00028">
    <property type="entry name" value="TPR"/>
    <property type="match status" value="6"/>
</dbReference>
<dbReference type="InterPro" id="IPR019734">
    <property type="entry name" value="TPR_rpt"/>
</dbReference>
<dbReference type="EMBL" id="JAMLJM010000005">
    <property type="protein sequence ID" value="MCL9809406.1"/>
    <property type="molecule type" value="Genomic_DNA"/>
</dbReference>
<keyword evidence="2" id="KW-0802">TPR repeat</keyword>
<dbReference type="InterPro" id="IPR011990">
    <property type="entry name" value="TPR-like_helical_dom_sf"/>
</dbReference>
<comment type="caution">
    <text evidence="4">The sequence shown here is derived from an EMBL/GenBank/DDBJ whole genome shotgun (WGS) entry which is preliminary data.</text>
</comment>
<keyword evidence="5" id="KW-1185">Reference proteome</keyword>
<protein>
    <submittedName>
        <fullName evidence="4">Tetratricopeptide repeat protein</fullName>
    </submittedName>
</protein>
<keyword evidence="3" id="KW-0732">Signal</keyword>
<dbReference type="Gene3D" id="1.25.40.10">
    <property type="entry name" value="Tetratricopeptide repeat domain"/>
    <property type="match status" value="3"/>
</dbReference>
<name>A0ABT0TPH9_9FLAO</name>
<evidence type="ECO:0000313" key="5">
    <source>
        <dbReference type="Proteomes" id="UP001317191"/>
    </source>
</evidence>
<gene>
    <name evidence="4" type="ORF">NAT50_08540</name>
</gene>
<proteinExistence type="predicted"/>
<keyword evidence="1" id="KW-0677">Repeat</keyword>
<dbReference type="InterPro" id="IPR050498">
    <property type="entry name" value="Ycf3"/>
</dbReference>
<dbReference type="RefSeq" id="WP_250592855.1">
    <property type="nucleotide sequence ID" value="NZ_JAMLJM010000005.1"/>
</dbReference>
<feature type="signal peptide" evidence="3">
    <location>
        <begin position="1"/>
        <end position="20"/>
    </location>
</feature>
<dbReference type="Pfam" id="PF14559">
    <property type="entry name" value="TPR_19"/>
    <property type="match status" value="1"/>
</dbReference>